<feature type="region of interest" description="Disordered" evidence="7">
    <location>
        <begin position="296"/>
        <end position="328"/>
    </location>
</feature>
<proteinExistence type="inferred from homology"/>
<evidence type="ECO:0000256" key="7">
    <source>
        <dbReference type="SAM" id="MobiDB-lite"/>
    </source>
</evidence>
<dbReference type="InterPro" id="IPR009378">
    <property type="entry name" value="H2_N"/>
</dbReference>
<comment type="subcellular location">
    <subcellularLocation>
        <location evidence="1">Nucleus</location>
    </subcellularLocation>
</comment>
<gene>
    <name evidence="11" type="ORF">NE237_015777</name>
</gene>
<evidence type="ECO:0000256" key="3">
    <source>
        <dbReference type="ARBA" id="ARBA00016903"/>
    </source>
</evidence>
<dbReference type="GO" id="GO:0010032">
    <property type="term" value="P:meiotic chromosome condensation"/>
    <property type="evidence" value="ECO:0007669"/>
    <property type="project" value="TreeGrafter"/>
</dbReference>
<dbReference type="InterPro" id="IPR031739">
    <property type="entry name" value="Ncaph2"/>
</dbReference>
<dbReference type="InterPro" id="IPR031737">
    <property type="entry name" value="CNDH2_C"/>
</dbReference>
<reference evidence="11" key="1">
    <citation type="journal article" date="2023" name="Plant J.">
        <title>The genome of the king protea, Protea cynaroides.</title>
        <authorList>
            <person name="Chang J."/>
            <person name="Duong T.A."/>
            <person name="Schoeman C."/>
            <person name="Ma X."/>
            <person name="Roodt D."/>
            <person name="Barker N."/>
            <person name="Li Z."/>
            <person name="Van de Peer Y."/>
            <person name="Mizrachi E."/>
        </authorList>
    </citation>
    <scope>NUCLEOTIDE SEQUENCE</scope>
    <source>
        <tissue evidence="11">Young leaves</tissue>
    </source>
</reference>
<dbReference type="GO" id="GO:0000796">
    <property type="term" value="C:condensin complex"/>
    <property type="evidence" value="ECO:0007669"/>
    <property type="project" value="TreeGrafter"/>
</dbReference>
<dbReference type="Proteomes" id="UP001141806">
    <property type="component" value="Unassembled WGS sequence"/>
</dbReference>
<dbReference type="GO" id="GO:0003682">
    <property type="term" value="F:chromatin binding"/>
    <property type="evidence" value="ECO:0007669"/>
    <property type="project" value="TreeGrafter"/>
</dbReference>
<dbReference type="GO" id="GO:0005634">
    <property type="term" value="C:nucleus"/>
    <property type="evidence" value="ECO:0007669"/>
    <property type="project" value="UniProtKB-SubCell"/>
</dbReference>
<feature type="domain" description="Condensin II complex subunit H2 N-terminal" evidence="8">
    <location>
        <begin position="16"/>
        <end position="131"/>
    </location>
</feature>
<sequence length="689" mass="76652">MKNSVEDQSTEGSSGRFHIVQPLRDLESNWSVDLAKNLEEYLLKICSGEITGEDDGHLSVNFAEAALLLQGSIQVYSRKVEYLYSLVLHALDFISQRQQDQPENTSVHPDKVDSHIVLDVENELFLGLDDVQVEAKNCIDDGPSNDDEVLHHFVKPPSNLVVLEGDCLDTTGDAGELESYLLATSDLYQDFLLLDPCDAVAINNFLKGDQAGKQKDGPNRGSSLKSKGRKSFQSPIRQSGGGAHKSSFARSQDINSNQNTGVNGNAAEVNFDNVCPEPPTCNDFHSNDCTGYEMDGGFADHMDDQDDDDDDEDDPWKPLNPHEPGNLKMKPFEKVKVRRKEIRSNKISLTAQFPLARLHGTIDPEFAEIWEAQVHTFERSGVQSPPLYEKLRQLLVLGEEQNFNAFSSPEDEDEDDNHDKPDFVEADVNMPETTYMDPEIPLHDEEQADDAVCFNDNGSYGGEDLNSLEDLCRAHLDALLASIAETEQQSELATRVSSWKQRIEQTLEEQDSHAPFDIHEYGERVINKLSLEADGGDGMSFTDIVRGQEKHDVARTFSALLQLVNNGDVDLKRSDSGVEPVCYTAVNPFYVRVVGHNKRRKEAKFHSLKKRIQKFSRLLNCVQKTKYALQLQEASSQGKMDEENRAVAAAVAIVPIADADHPPIVGSEAITENSGTAMFGKQLTEINGR</sequence>
<keyword evidence="4" id="KW-0226">DNA condensation</keyword>
<protein>
    <recommendedName>
        <fullName evidence="3">Condensin-2 complex subunit H2</fullName>
    </recommendedName>
    <alternativeName>
        <fullName evidence="6">Non-SMC condensin II complex subunit H2</fullName>
    </alternativeName>
</protein>
<feature type="domain" description="Condensin II complex subunit H2 middle" evidence="10">
    <location>
        <begin position="155"/>
        <end position="310"/>
    </location>
</feature>
<accession>A0A9Q0KEY5</accession>
<dbReference type="PANTHER" id="PTHR14324:SF3">
    <property type="entry name" value="CONDENSIN-2 COMPLEX SUBUNIT H2"/>
    <property type="match status" value="1"/>
</dbReference>
<feature type="compositionally biased region" description="Polar residues" evidence="7">
    <location>
        <begin position="248"/>
        <end position="263"/>
    </location>
</feature>
<dbReference type="GO" id="GO:0051306">
    <property type="term" value="P:mitotic sister chromatid separation"/>
    <property type="evidence" value="ECO:0007669"/>
    <property type="project" value="TreeGrafter"/>
</dbReference>
<comment type="similarity">
    <text evidence="2">Belongs to the CND2 H2 (condensin-2 subunit 2) family.</text>
</comment>
<feature type="domain" description="Condensin-2 complex subunit H2 C-terminal" evidence="9">
    <location>
        <begin position="467"/>
        <end position="601"/>
    </location>
</feature>
<evidence type="ECO:0000313" key="12">
    <source>
        <dbReference type="Proteomes" id="UP001141806"/>
    </source>
</evidence>
<keyword evidence="5" id="KW-0539">Nucleus</keyword>
<evidence type="ECO:0000259" key="8">
    <source>
        <dbReference type="Pfam" id="PF06278"/>
    </source>
</evidence>
<evidence type="ECO:0000259" key="10">
    <source>
        <dbReference type="Pfam" id="PF16869"/>
    </source>
</evidence>
<evidence type="ECO:0000256" key="4">
    <source>
        <dbReference type="ARBA" id="ARBA00023067"/>
    </source>
</evidence>
<dbReference type="OrthoDB" id="10038475at2759"/>
<evidence type="ECO:0000256" key="6">
    <source>
        <dbReference type="ARBA" id="ARBA00030479"/>
    </source>
</evidence>
<evidence type="ECO:0000259" key="9">
    <source>
        <dbReference type="Pfam" id="PF16858"/>
    </source>
</evidence>
<keyword evidence="12" id="KW-1185">Reference proteome</keyword>
<dbReference type="InterPro" id="IPR023093">
    <property type="entry name" value="ScpA-like_C"/>
</dbReference>
<dbReference type="InterPro" id="IPR031719">
    <property type="entry name" value="H2_M"/>
</dbReference>
<evidence type="ECO:0000256" key="2">
    <source>
        <dbReference type="ARBA" id="ARBA00007844"/>
    </source>
</evidence>
<evidence type="ECO:0000256" key="5">
    <source>
        <dbReference type="ARBA" id="ARBA00023242"/>
    </source>
</evidence>
<feature type="region of interest" description="Disordered" evidence="7">
    <location>
        <begin position="209"/>
        <end position="265"/>
    </location>
</feature>
<name>A0A9Q0KEY5_9MAGN</name>
<evidence type="ECO:0000256" key="1">
    <source>
        <dbReference type="ARBA" id="ARBA00004123"/>
    </source>
</evidence>
<dbReference type="PANTHER" id="PTHR14324">
    <property type="entry name" value="CONDENSIN-2 COMPLEX SUBUNIT H2"/>
    <property type="match status" value="1"/>
</dbReference>
<dbReference type="AlphaFoldDB" id="A0A9Q0KEY5"/>
<dbReference type="Pfam" id="PF16858">
    <property type="entry name" value="CNDH2_C"/>
    <property type="match status" value="1"/>
</dbReference>
<dbReference type="Gene3D" id="1.10.10.580">
    <property type="entry name" value="Structural maintenance of chromosome 1. Chain E"/>
    <property type="match status" value="1"/>
</dbReference>
<dbReference type="Pfam" id="PF16869">
    <property type="entry name" value="CNDH2_M"/>
    <property type="match status" value="1"/>
</dbReference>
<feature type="compositionally biased region" description="Acidic residues" evidence="7">
    <location>
        <begin position="303"/>
        <end position="314"/>
    </location>
</feature>
<comment type="caution">
    <text evidence="11">The sequence shown here is derived from an EMBL/GenBank/DDBJ whole genome shotgun (WGS) entry which is preliminary data.</text>
</comment>
<organism evidence="11 12">
    <name type="scientific">Protea cynaroides</name>
    <dbReference type="NCBI Taxonomy" id="273540"/>
    <lineage>
        <taxon>Eukaryota</taxon>
        <taxon>Viridiplantae</taxon>
        <taxon>Streptophyta</taxon>
        <taxon>Embryophyta</taxon>
        <taxon>Tracheophyta</taxon>
        <taxon>Spermatophyta</taxon>
        <taxon>Magnoliopsida</taxon>
        <taxon>Proteales</taxon>
        <taxon>Proteaceae</taxon>
        <taxon>Protea</taxon>
    </lineage>
</organism>
<dbReference type="Pfam" id="PF06278">
    <property type="entry name" value="CNDH2_N"/>
    <property type="match status" value="1"/>
</dbReference>
<evidence type="ECO:0000313" key="11">
    <source>
        <dbReference type="EMBL" id="KAJ4969076.1"/>
    </source>
</evidence>
<dbReference type="EMBL" id="JAMYWD010000006">
    <property type="protein sequence ID" value="KAJ4969076.1"/>
    <property type="molecule type" value="Genomic_DNA"/>
</dbReference>